<feature type="compositionally biased region" description="Polar residues" evidence="2">
    <location>
        <begin position="228"/>
        <end position="244"/>
    </location>
</feature>
<evidence type="ECO:0000256" key="2">
    <source>
        <dbReference type="SAM" id="MobiDB-lite"/>
    </source>
</evidence>
<name>A2FI51_TRIV3</name>
<dbReference type="InParanoid" id="A2FI51"/>
<dbReference type="VEuPathDB" id="TrichDB:TVAGG3_0604170"/>
<dbReference type="KEGG" id="tva:4753155"/>
<feature type="compositionally biased region" description="Basic and acidic residues" evidence="2">
    <location>
        <begin position="167"/>
        <end position="186"/>
    </location>
</feature>
<accession>A2FI51</accession>
<feature type="compositionally biased region" description="Low complexity" evidence="2">
    <location>
        <begin position="262"/>
        <end position="273"/>
    </location>
</feature>
<protein>
    <submittedName>
        <fullName evidence="3">Uncharacterized protein</fullName>
    </submittedName>
</protein>
<dbReference type="VEuPathDB" id="TrichDB:TVAG_461770"/>
<dbReference type="AlphaFoldDB" id="A2FI51"/>
<dbReference type="Proteomes" id="UP000001542">
    <property type="component" value="Unassembled WGS sequence"/>
</dbReference>
<evidence type="ECO:0000313" key="4">
    <source>
        <dbReference type="Proteomes" id="UP000001542"/>
    </source>
</evidence>
<keyword evidence="1" id="KW-0175">Coiled coil</keyword>
<sequence>MSEITENKQEIEKDPTNTFLTGVNIDVDAWREQTVEELTAWLNDIKNKKTEFGDPLVEFPEGWDKDQNLTTNQQIDVIAKGLADKLQGAEAKEAKSDLQSIRAQADKLKQLEKQLAAFDGDDEELEPELSKEDEDILNEEIVIPNIDVSGPNPFEIDADSLKRLKEIDEKLGTTEEDTKPPTRTMEEINNDILKLYKNPEGDKPEDVSLIPNETDDKDGDETKEPSSDRSSSTPKLPQETSVTIQPPEILSAPKSPPHKSSLKSPLPSSLNQKPIPPLQQISADIQLKQIKSKKPLTKK</sequence>
<feature type="coiled-coil region" evidence="1">
    <location>
        <begin position="91"/>
        <end position="121"/>
    </location>
</feature>
<evidence type="ECO:0000256" key="1">
    <source>
        <dbReference type="SAM" id="Coils"/>
    </source>
</evidence>
<evidence type="ECO:0000313" key="3">
    <source>
        <dbReference type="EMBL" id="EAX95404.1"/>
    </source>
</evidence>
<gene>
    <name evidence="3" type="ORF">TVAG_461770</name>
</gene>
<feature type="compositionally biased region" description="Basic and acidic residues" evidence="2">
    <location>
        <begin position="197"/>
        <end position="206"/>
    </location>
</feature>
<organism evidence="3 4">
    <name type="scientific">Trichomonas vaginalis (strain ATCC PRA-98 / G3)</name>
    <dbReference type="NCBI Taxonomy" id="412133"/>
    <lineage>
        <taxon>Eukaryota</taxon>
        <taxon>Metamonada</taxon>
        <taxon>Parabasalia</taxon>
        <taxon>Trichomonadida</taxon>
        <taxon>Trichomonadidae</taxon>
        <taxon>Trichomonas</taxon>
    </lineage>
</organism>
<dbReference type="EMBL" id="DS113807">
    <property type="protein sequence ID" value="EAX95404.1"/>
    <property type="molecule type" value="Genomic_DNA"/>
</dbReference>
<feature type="region of interest" description="Disordered" evidence="2">
    <location>
        <begin position="167"/>
        <end position="299"/>
    </location>
</feature>
<dbReference type="OrthoDB" id="10500603at2759"/>
<keyword evidence="4" id="KW-1185">Reference proteome</keyword>
<dbReference type="RefSeq" id="XP_001308334.1">
    <property type="nucleotide sequence ID" value="XM_001308333.1"/>
</dbReference>
<proteinExistence type="predicted"/>
<feature type="compositionally biased region" description="Basic residues" evidence="2">
    <location>
        <begin position="290"/>
        <end position="299"/>
    </location>
</feature>
<reference evidence="3" key="1">
    <citation type="submission" date="2006-10" db="EMBL/GenBank/DDBJ databases">
        <authorList>
            <person name="Amadeo P."/>
            <person name="Zhao Q."/>
            <person name="Wortman J."/>
            <person name="Fraser-Liggett C."/>
            <person name="Carlton J."/>
        </authorList>
    </citation>
    <scope>NUCLEOTIDE SEQUENCE</scope>
    <source>
        <strain evidence="3">G3</strain>
    </source>
</reference>
<reference evidence="3" key="2">
    <citation type="journal article" date="2007" name="Science">
        <title>Draft genome sequence of the sexually transmitted pathogen Trichomonas vaginalis.</title>
        <authorList>
            <person name="Carlton J.M."/>
            <person name="Hirt R.P."/>
            <person name="Silva J.C."/>
            <person name="Delcher A.L."/>
            <person name="Schatz M."/>
            <person name="Zhao Q."/>
            <person name="Wortman J.R."/>
            <person name="Bidwell S.L."/>
            <person name="Alsmark U.C.M."/>
            <person name="Besteiro S."/>
            <person name="Sicheritz-Ponten T."/>
            <person name="Noel C.J."/>
            <person name="Dacks J.B."/>
            <person name="Foster P.G."/>
            <person name="Simillion C."/>
            <person name="Van de Peer Y."/>
            <person name="Miranda-Saavedra D."/>
            <person name="Barton G.J."/>
            <person name="Westrop G.D."/>
            <person name="Mueller S."/>
            <person name="Dessi D."/>
            <person name="Fiori P.L."/>
            <person name="Ren Q."/>
            <person name="Paulsen I."/>
            <person name="Zhang H."/>
            <person name="Bastida-Corcuera F.D."/>
            <person name="Simoes-Barbosa A."/>
            <person name="Brown M.T."/>
            <person name="Hayes R.D."/>
            <person name="Mukherjee M."/>
            <person name="Okumura C.Y."/>
            <person name="Schneider R."/>
            <person name="Smith A.J."/>
            <person name="Vanacova S."/>
            <person name="Villalvazo M."/>
            <person name="Haas B.J."/>
            <person name="Pertea M."/>
            <person name="Feldblyum T.V."/>
            <person name="Utterback T.R."/>
            <person name="Shu C.L."/>
            <person name="Osoegawa K."/>
            <person name="de Jong P.J."/>
            <person name="Hrdy I."/>
            <person name="Horvathova L."/>
            <person name="Zubacova Z."/>
            <person name="Dolezal P."/>
            <person name="Malik S.B."/>
            <person name="Logsdon J.M. Jr."/>
            <person name="Henze K."/>
            <person name="Gupta A."/>
            <person name="Wang C.C."/>
            <person name="Dunne R.L."/>
            <person name="Upcroft J.A."/>
            <person name="Upcroft P."/>
            <person name="White O."/>
            <person name="Salzberg S.L."/>
            <person name="Tang P."/>
            <person name="Chiu C.-H."/>
            <person name="Lee Y.-S."/>
            <person name="Embley T.M."/>
            <person name="Coombs G.H."/>
            <person name="Mottram J.C."/>
            <person name="Tachezy J."/>
            <person name="Fraser-Liggett C.M."/>
            <person name="Johnson P.J."/>
        </authorList>
    </citation>
    <scope>NUCLEOTIDE SEQUENCE [LARGE SCALE GENOMIC DNA]</scope>
    <source>
        <strain evidence="3">G3</strain>
    </source>
</reference>